<dbReference type="OMA" id="DAWYPLW"/>
<dbReference type="AlphaFoldDB" id="M1V739"/>
<dbReference type="HOGENOM" id="CLU_1498384_0_0_1"/>
<sequence length="180" mass="19945">MFIAVSALKGQTTRRCGFDWQDFLTSGIHNVERNAALAFFRSAAHRAGRGPRTATREVFALNGNGPGTSRRPGDRKLGPNKDLLSDIERFRRQSPGNAEKIQVGESKPVAGRLRSWLTNLLIADAFLVFFFMAWLVVGVILQLTSGYSALLDVWYILWQPVVQPLLGLLMAGALASKFLR</sequence>
<gene>
    <name evidence="2" type="ORF">CYME_CMS113C</name>
</gene>
<dbReference type="Gramene" id="CMS113CT">
    <property type="protein sequence ID" value="CMS113CT"/>
    <property type="gene ID" value="CMS113C"/>
</dbReference>
<dbReference type="GeneID" id="16997547"/>
<organism evidence="2 3">
    <name type="scientific">Cyanidioschyzon merolae (strain NIES-3377 / 10D)</name>
    <name type="common">Unicellular red alga</name>
    <dbReference type="NCBI Taxonomy" id="280699"/>
    <lineage>
        <taxon>Eukaryota</taxon>
        <taxon>Rhodophyta</taxon>
        <taxon>Bangiophyceae</taxon>
        <taxon>Cyanidiales</taxon>
        <taxon>Cyanidiaceae</taxon>
        <taxon>Cyanidioschyzon</taxon>
    </lineage>
</organism>
<dbReference type="RefSeq" id="XP_005538781.1">
    <property type="nucleotide sequence ID" value="XM_005538724.1"/>
</dbReference>
<dbReference type="OrthoDB" id="5848at2759"/>
<feature type="transmembrane region" description="Helical" evidence="1">
    <location>
        <begin position="153"/>
        <end position="175"/>
    </location>
</feature>
<dbReference type="EMBL" id="AP006501">
    <property type="protein sequence ID" value="BAM82745.1"/>
    <property type="molecule type" value="Genomic_DNA"/>
</dbReference>
<keyword evidence="1" id="KW-0812">Transmembrane</keyword>
<evidence type="ECO:0000313" key="2">
    <source>
        <dbReference type="EMBL" id="BAM82745.1"/>
    </source>
</evidence>
<dbReference type="KEGG" id="cme:CYME_CMS113C"/>
<protein>
    <submittedName>
        <fullName evidence="2">Uncharacterized protein</fullName>
    </submittedName>
</protein>
<feature type="transmembrane region" description="Helical" evidence="1">
    <location>
        <begin position="116"/>
        <end position="141"/>
    </location>
</feature>
<keyword evidence="1" id="KW-1133">Transmembrane helix</keyword>
<reference evidence="2 3" key="2">
    <citation type="journal article" date="2007" name="BMC Biol.">
        <title>A 100%-complete sequence reveals unusually simple genomic features in the hot-spring red alga Cyanidioschyzon merolae.</title>
        <authorList>
            <person name="Nozaki H."/>
            <person name="Takano H."/>
            <person name="Misumi O."/>
            <person name="Terasawa K."/>
            <person name="Matsuzaki M."/>
            <person name="Maruyama S."/>
            <person name="Nishida K."/>
            <person name="Yagisawa F."/>
            <person name="Yoshida Y."/>
            <person name="Fujiwara T."/>
            <person name="Takio S."/>
            <person name="Tamura K."/>
            <person name="Chung S.J."/>
            <person name="Nakamura S."/>
            <person name="Kuroiwa H."/>
            <person name="Tanaka K."/>
            <person name="Sato N."/>
            <person name="Kuroiwa T."/>
        </authorList>
    </citation>
    <scope>NUCLEOTIDE SEQUENCE [LARGE SCALE GENOMIC DNA]</scope>
    <source>
        <strain evidence="2 3">10D</strain>
    </source>
</reference>
<proteinExistence type="predicted"/>
<evidence type="ECO:0000313" key="3">
    <source>
        <dbReference type="Proteomes" id="UP000007014"/>
    </source>
</evidence>
<keyword evidence="3" id="KW-1185">Reference proteome</keyword>
<keyword evidence="1" id="KW-0472">Membrane</keyword>
<reference evidence="2 3" key="1">
    <citation type="journal article" date="2004" name="Nature">
        <title>Genome sequence of the ultrasmall unicellular red alga Cyanidioschyzon merolae 10D.</title>
        <authorList>
            <person name="Matsuzaki M."/>
            <person name="Misumi O."/>
            <person name="Shin-i T."/>
            <person name="Maruyama S."/>
            <person name="Takahara M."/>
            <person name="Miyagishima S."/>
            <person name="Mori T."/>
            <person name="Nishida K."/>
            <person name="Yagisawa F."/>
            <person name="Nishida K."/>
            <person name="Yoshida Y."/>
            <person name="Nishimura Y."/>
            <person name="Nakao S."/>
            <person name="Kobayashi T."/>
            <person name="Momoyama Y."/>
            <person name="Higashiyama T."/>
            <person name="Minoda A."/>
            <person name="Sano M."/>
            <person name="Nomoto H."/>
            <person name="Oishi K."/>
            <person name="Hayashi H."/>
            <person name="Ohta F."/>
            <person name="Nishizaka S."/>
            <person name="Haga S."/>
            <person name="Miura S."/>
            <person name="Morishita T."/>
            <person name="Kabeya Y."/>
            <person name="Terasawa K."/>
            <person name="Suzuki Y."/>
            <person name="Ishii Y."/>
            <person name="Asakawa S."/>
            <person name="Takano H."/>
            <person name="Ohta N."/>
            <person name="Kuroiwa H."/>
            <person name="Tanaka K."/>
            <person name="Shimizu N."/>
            <person name="Sugano S."/>
            <person name="Sato N."/>
            <person name="Nozaki H."/>
            <person name="Ogasawara N."/>
            <person name="Kohara Y."/>
            <person name="Kuroiwa T."/>
        </authorList>
    </citation>
    <scope>NUCLEOTIDE SEQUENCE [LARGE SCALE GENOMIC DNA]</scope>
    <source>
        <strain evidence="2 3">10D</strain>
    </source>
</reference>
<accession>M1V739</accession>
<evidence type="ECO:0000256" key="1">
    <source>
        <dbReference type="SAM" id="Phobius"/>
    </source>
</evidence>
<name>M1V739_CYAM1</name>
<dbReference type="Proteomes" id="UP000007014">
    <property type="component" value="Chromosome 19"/>
</dbReference>